<dbReference type="InParanoid" id="A0A1V9X1I7"/>
<reference evidence="1 2" key="1">
    <citation type="journal article" date="2017" name="Gigascience">
        <title>Draft genome of the honey bee ectoparasitic mite, Tropilaelaps mercedesae, is shaped by the parasitic life history.</title>
        <authorList>
            <person name="Dong X."/>
            <person name="Armstrong S.D."/>
            <person name="Xia D."/>
            <person name="Makepeace B.L."/>
            <person name="Darby A.C."/>
            <person name="Kadowaki T."/>
        </authorList>
    </citation>
    <scope>NUCLEOTIDE SEQUENCE [LARGE SCALE GENOMIC DNA]</scope>
    <source>
        <strain evidence="1">Wuxi-XJTLU</strain>
    </source>
</reference>
<organism evidence="1 2">
    <name type="scientific">Tropilaelaps mercedesae</name>
    <dbReference type="NCBI Taxonomy" id="418985"/>
    <lineage>
        <taxon>Eukaryota</taxon>
        <taxon>Metazoa</taxon>
        <taxon>Ecdysozoa</taxon>
        <taxon>Arthropoda</taxon>
        <taxon>Chelicerata</taxon>
        <taxon>Arachnida</taxon>
        <taxon>Acari</taxon>
        <taxon>Parasitiformes</taxon>
        <taxon>Mesostigmata</taxon>
        <taxon>Gamasina</taxon>
        <taxon>Dermanyssoidea</taxon>
        <taxon>Laelapidae</taxon>
        <taxon>Tropilaelaps</taxon>
    </lineage>
</organism>
<protein>
    <submittedName>
        <fullName evidence="1">Uncharacterized protein</fullName>
    </submittedName>
</protein>
<keyword evidence="2" id="KW-1185">Reference proteome</keyword>
<dbReference type="EMBL" id="MNPL01029367">
    <property type="protein sequence ID" value="OQR67273.1"/>
    <property type="molecule type" value="Genomic_DNA"/>
</dbReference>
<name>A0A1V9X1I7_9ACAR</name>
<evidence type="ECO:0000313" key="2">
    <source>
        <dbReference type="Proteomes" id="UP000192247"/>
    </source>
</evidence>
<accession>A0A1V9X1I7</accession>
<comment type="caution">
    <text evidence="1">The sequence shown here is derived from an EMBL/GenBank/DDBJ whole genome shotgun (WGS) entry which is preliminary data.</text>
</comment>
<evidence type="ECO:0000313" key="1">
    <source>
        <dbReference type="EMBL" id="OQR67273.1"/>
    </source>
</evidence>
<proteinExistence type="predicted"/>
<gene>
    <name evidence="1" type="ORF">BIW11_04803</name>
</gene>
<dbReference type="PROSITE" id="PS51257">
    <property type="entry name" value="PROKAR_LIPOPROTEIN"/>
    <property type="match status" value="1"/>
</dbReference>
<dbReference type="Proteomes" id="UP000192247">
    <property type="component" value="Unassembled WGS sequence"/>
</dbReference>
<dbReference type="AlphaFoldDB" id="A0A1V9X1I7"/>
<sequence length="178" mass="19983">MAKIGDVAPSCQAGVAGCVPASSMVNNSNPERISFDSAAGPLQVGNVPRLFDSSVLSRNTNGRLRMATTRPRYDLGNVDGCGPISRCGYEPTNLKHIKEMLMNTWTDLGEARSKKKTSEFVVSYFERRIAIYNELLRNEFERFYADHDSDELTIIESDSDELIKPASDEFNRRRDPER</sequence>